<dbReference type="AlphaFoldDB" id="A0A839EVU9"/>
<protein>
    <submittedName>
        <fullName evidence="1">Uncharacterized protein</fullName>
    </submittedName>
</protein>
<name>A0A839EVU9_9GAMM</name>
<dbReference type="EMBL" id="JACGXL010000001">
    <property type="protein sequence ID" value="MBA8886733.1"/>
    <property type="molecule type" value="Genomic_DNA"/>
</dbReference>
<gene>
    <name evidence="1" type="ORF">FHW12_000924</name>
</gene>
<evidence type="ECO:0000313" key="2">
    <source>
        <dbReference type="Proteomes" id="UP000550401"/>
    </source>
</evidence>
<sequence>MSDQVLLLIPSDPTYRPTVDDANRARDLLQSFLPKADEVTVAFKDGVEFFDPGENWSGVACAACGADAEPWWFDAMDAASQAQFNDLIVTAPCCGVRVSLNDLRYAWPAAFGCFALEAVNPSENELTAEQMGELQKVIGHSLRAVWARV</sequence>
<evidence type="ECO:0000313" key="1">
    <source>
        <dbReference type="EMBL" id="MBA8886733.1"/>
    </source>
</evidence>
<comment type="caution">
    <text evidence="1">The sequence shown here is derived from an EMBL/GenBank/DDBJ whole genome shotgun (WGS) entry which is preliminary data.</text>
</comment>
<organism evidence="1 2">
    <name type="scientific">Dokdonella fugitiva</name>
    <dbReference type="NCBI Taxonomy" id="328517"/>
    <lineage>
        <taxon>Bacteria</taxon>
        <taxon>Pseudomonadati</taxon>
        <taxon>Pseudomonadota</taxon>
        <taxon>Gammaproteobacteria</taxon>
        <taxon>Lysobacterales</taxon>
        <taxon>Rhodanobacteraceae</taxon>
        <taxon>Dokdonella</taxon>
    </lineage>
</organism>
<dbReference type="Proteomes" id="UP000550401">
    <property type="component" value="Unassembled WGS sequence"/>
</dbReference>
<reference evidence="1 2" key="1">
    <citation type="submission" date="2020-07" db="EMBL/GenBank/DDBJ databases">
        <title>Genomic Encyclopedia of Type Strains, Phase IV (KMG-V): Genome sequencing to study the core and pangenomes of soil and plant-associated prokaryotes.</title>
        <authorList>
            <person name="Whitman W."/>
        </authorList>
    </citation>
    <scope>NUCLEOTIDE SEQUENCE [LARGE SCALE GENOMIC DNA]</scope>
    <source>
        <strain evidence="1 2">RH2WT43</strain>
    </source>
</reference>
<keyword evidence="2" id="KW-1185">Reference proteome</keyword>
<proteinExistence type="predicted"/>
<accession>A0A839EVU9</accession>
<dbReference type="RefSeq" id="WP_220484298.1">
    <property type="nucleotide sequence ID" value="NZ_JACGXL010000001.1"/>
</dbReference>